<gene>
    <name evidence="2" type="ORF">AB3N04_01660</name>
</gene>
<reference evidence="2" key="1">
    <citation type="submission" date="2024-07" db="EMBL/GenBank/DDBJ databases">
        <title>Identification and characteristics of an arsenic-resistant bacterial isolate, which belongs to a novel species.</title>
        <authorList>
            <person name="Juszczyk A."/>
            <person name="Kowalczyk A."/>
            <person name="Was K."/>
            <person name="Kosowicz W."/>
            <person name="Budzyn A."/>
            <person name="Latowski D."/>
        </authorList>
    </citation>
    <scope>NUCLEOTIDE SEQUENCE</scope>
    <source>
        <strain evidence="2">As8PL</strain>
    </source>
</reference>
<feature type="chain" id="PRO_5044221094" evidence="1">
    <location>
        <begin position="19"/>
        <end position="207"/>
    </location>
</feature>
<organism evidence="2">
    <name type="scientific">Alkalihalophilus sp. As8PL</name>
    <dbReference type="NCBI Taxonomy" id="3237103"/>
    <lineage>
        <taxon>Bacteria</taxon>
        <taxon>Bacillati</taxon>
        <taxon>Bacillota</taxon>
        <taxon>Bacilli</taxon>
        <taxon>Bacillales</taxon>
        <taxon>Bacillaceae</taxon>
        <taxon>Alkalihalophilus</taxon>
    </lineage>
</organism>
<keyword evidence="1" id="KW-0732">Signal</keyword>
<evidence type="ECO:0000313" key="2">
    <source>
        <dbReference type="EMBL" id="XDI37042.1"/>
    </source>
</evidence>
<evidence type="ECO:0000256" key="1">
    <source>
        <dbReference type="SAM" id="SignalP"/>
    </source>
</evidence>
<protein>
    <submittedName>
        <fullName evidence="2">YhcN/YlaJ family sporulation lipoprotein</fullName>
    </submittedName>
</protein>
<feature type="signal peptide" evidence="1">
    <location>
        <begin position="1"/>
        <end position="18"/>
    </location>
</feature>
<dbReference type="AlphaFoldDB" id="A0AB39BT12"/>
<sequence>MKKIMLILLALMCMTGCTIEQKSTLGANADREEGFSGYGVKRMKGWEGPLMDMMVPDAAPKGITDSVTRINNRYDYVSGNRDLGMEHEGTGTGHSGAKILNNRPGMLRDKTTHSDHIKRDMKNGQKILTTKQDKRHLKETIESFEEVEQVYILADDQTLVIGVVADQTNLQSLKQMVEEVAHGYYPTHQIIVTADRQFLRRMNRLQD</sequence>
<dbReference type="InterPro" id="IPR019076">
    <property type="entry name" value="Spore_lipoprot_YhcN/YlaJ-like"/>
</dbReference>
<dbReference type="Pfam" id="PF09580">
    <property type="entry name" value="Spore_YhcN_YlaJ"/>
    <property type="match status" value="1"/>
</dbReference>
<name>A0AB39BT12_9BACI</name>
<proteinExistence type="predicted"/>
<dbReference type="EMBL" id="CP162551">
    <property type="protein sequence ID" value="XDI37042.1"/>
    <property type="molecule type" value="Genomic_DNA"/>
</dbReference>
<dbReference type="RefSeq" id="WP_368504421.1">
    <property type="nucleotide sequence ID" value="NZ_CP162551.1"/>
</dbReference>
<keyword evidence="2" id="KW-0449">Lipoprotein</keyword>
<accession>A0AB39BT12</accession>